<keyword evidence="2" id="KW-0539">Nucleus</keyword>
<gene>
    <name evidence="4" type="ORF">Z519_09660</name>
</gene>
<dbReference type="VEuPathDB" id="FungiDB:Z519_09660"/>
<sequence>MLNWHDFDAVFQPKTDYAYDNRTVEAIIRHRKEFGDQLFFDRIWRTIGLTRPARNNYPPRSNHDLRNLWSKIVQSTAPDEQKLALLYYLLRDCRQLPNSDSNFARRTYLPRRWQLLVAGLWELDHGQFSRALEHLTDPSLTPTFTDEILLALLRHPKCDPSLATAYYVAMSPPLEDPAALEAYFELVMTNSLVEAYYFAKKQSGTKHRVLFEKLVVSVHQDNPTHSRSERATLLVGMPLTVEEEAWFERCILDGAASKLPGAKDSLMVRRIITGRSTSDFPALSRLKGDSIGGINWENVKAGIADAVSQ</sequence>
<evidence type="ECO:0000313" key="4">
    <source>
        <dbReference type="EMBL" id="KIW89504.1"/>
    </source>
</evidence>
<name>A0A0D2HYA5_CLAB1</name>
<evidence type="ECO:0000256" key="2">
    <source>
        <dbReference type="ARBA" id="ARBA00023242"/>
    </source>
</evidence>
<evidence type="ECO:0000313" key="5">
    <source>
        <dbReference type="Proteomes" id="UP000053789"/>
    </source>
</evidence>
<protein>
    <recommendedName>
        <fullName evidence="3">ELYS-like domain-containing protein</fullName>
    </recommendedName>
</protein>
<dbReference type="Proteomes" id="UP000053789">
    <property type="component" value="Unassembled WGS sequence"/>
</dbReference>
<reference evidence="4" key="1">
    <citation type="submission" date="2015-01" db="EMBL/GenBank/DDBJ databases">
        <title>The Genome Sequence of Cladophialophora bantiana CBS 173.52.</title>
        <authorList>
            <consortium name="The Broad Institute Genomics Platform"/>
            <person name="Cuomo C."/>
            <person name="de Hoog S."/>
            <person name="Gorbushina A."/>
            <person name="Stielow B."/>
            <person name="Teixiera M."/>
            <person name="Abouelleil A."/>
            <person name="Chapman S.B."/>
            <person name="Priest M."/>
            <person name="Young S.K."/>
            <person name="Wortman J."/>
            <person name="Nusbaum C."/>
            <person name="Birren B."/>
        </authorList>
    </citation>
    <scope>NUCLEOTIDE SEQUENCE [LARGE SCALE GENOMIC DNA]</scope>
    <source>
        <strain evidence="4">CBS 173.52</strain>
    </source>
</reference>
<dbReference type="OrthoDB" id="20729at2759"/>
<dbReference type="HOGENOM" id="CLU_070360_0_0_1"/>
<evidence type="ECO:0000256" key="1">
    <source>
        <dbReference type="ARBA" id="ARBA00004123"/>
    </source>
</evidence>
<feature type="domain" description="ELYS-like" evidence="3">
    <location>
        <begin position="37"/>
        <end position="253"/>
    </location>
</feature>
<accession>A0A0D2HYA5</accession>
<comment type="subcellular location">
    <subcellularLocation>
        <location evidence="1">Nucleus</location>
    </subcellularLocation>
</comment>
<dbReference type="Pfam" id="PF13934">
    <property type="entry name" value="ELYS"/>
    <property type="match status" value="1"/>
</dbReference>
<dbReference type="AlphaFoldDB" id="A0A0D2HYA5"/>
<dbReference type="RefSeq" id="XP_016616173.1">
    <property type="nucleotide sequence ID" value="XM_016767381.1"/>
</dbReference>
<keyword evidence="5" id="KW-1185">Reference proteome</keyword>
<proteinExistence type="predicted"/>
<dbReference type="InterPro" id="IPR025151">
    <property type="entry name" value="ELYS_dom"/>
</dbReference>
<dbReference type="GeneID" id="27702588"/>
<evidence type="ECO:0000259" key="3">
    <source>
        <dbReference type="Pfam" id="PF13934"/>
    </source>
</evidence>
<dbReference type="EMBL" id="KN846995">
    <property type="protein sequence ID" value="KIW89504.1"/>
    <property type="molecule type" value="Genomic_DNA"/>
</dbReference>
<dbReference type="GO" id="GO:0005634">
    <property type="term" value="C:nucleus"/>
    <property type="evidence" value="ECO:0007669"/>
    <property type="project" value="UniProtKB-SubCell"/>
</dbReference>
<organism evidence="4 5">
    <name type="scientific">Cladophialophora bantiana (strain ATCC 10958 / CBS 173.52 / CDC B-1940 / NIH 8579)</name>
    <name type="common">Xylohypha bantiana</name>
    <dbReference type="NCBI Taxonomy" id="1442370"/>
    <lineage>
        <taxon>Eukaryota</taxon>
        <taxon>Fungi</taxon>
        <taxon>Dikarya</taxon>
        <taxon>Ascomycota</taxon>
        <taxon>Pezizomycotina</taxon>
        <taxon>Eurotiomycetes</taxon>
        <taxon>Chaetothyriomycetidae</taxon>
        <taxon>Chaetothyriales</taxon>
        <taxon>Herpotrichiellaceae</taxon>
        <taxon>Cladophialophora</taxon>
    </lineage>
</organism>